<accession>A0ABW7JTB6</accession>
<dbReference type="InterPro" id="IPR046253">
    <property type="entry name" value="DUF6286"/>
</dbReference>
<keyword evidence="1" id="KW-1133">Transmembrane helix</keyword>
<comment type="caution">
    <text evidence="3">The sequence shown here is derived from an EMBL/GenBank/DDBJ whole genome shotgun (WGS) entry which is preliminary data.</text>
</comment>
<organism evidence="3 4">
    <name type="scientific">Antrihabitans spumae</name>
    <dbReference type="NCBI Taxonomy" id="3373370"/>
    <lineage>
        <taxon>Bacteria</taxon>
        <taxon>Bacillati</taxon>
        <taxon>Actinomycetota</taxon>
        <taxon>Actinomycetes</taxon>
        <taxon>Mycobacteriales</taxon>
        <taxon>Nocardiaceae</taxon>
        <taxon>Antrihabitans</taxon>
    </lineage>
</organism>
<evidence type="ECO:0000313" key="3">
    <source>
        <dbReference type="EMBL" id="MFH5211256.1"/>
    </source>
</evidence>
<reference evidence="3 4" key="1">
    <citation type="submission" date="2024-10" db="EMBL/GenBank/DDBJ databases">
        <authorList>
            <person name="Riesco R."/>
        </authorList>
    </citation>
    <scope>NUCLEOTIDE SEQUENCE [LARGE SCALE GENOMIC DNA]</scope>
    <source>
        <strain evidence="3 4">NCIMB 15449</strain>
    </source>
</reference>
<protein>
    <submittedName>
        <fullName evidence="3">DUF6286 domain-containing protein</fullName>
    </submittedName>
</protein>
<feature type="domain" description="DUF6286" evidence="2">
    <location>
        <begin position="73"/>
        <end position="166"/>
    </location>
</feature>
<keyword evidence="1" id="KW-0472">Membrane</keyword>
<evidence type="ECO:0000259" key="2">
    <source>
        <dbReference type="Pfam" id="PF19803"/>
    </source>
</evidence>
<keyword evidence="1" id="KW-0812">Transmembrane</keyword>
<dbReference type="Pfam" id="PF19803">
    <property type="entry name" value="DUF6286"/>
    <property type="match status" value="1"/>
</dbReference>
<dbReference type="Proteomes" id="UP001609175">
    <property type="component" value="Unassembled WGS sequence"/>
</dbReference>
<feature type="transmembrane region" description="Helical" evidence="1">
    <location>
        <begin position="63"/>
        <end position="83"/>
    </location>
</feature>
<dbReference type="RefSeq" id="WP_395117584.1">
    <property type="nucleotide sequence ID" value="NZ_JBIMSO010000071.1"/>
</dbReference>
<sequence length="176" mass="18151">MTSAKPPRSAPAVRPAAIGAALALIAVGGVAIRDTLVEAGAVAGQPWIAPALGRLDGLSAQAWMVPAGIAVAVVGLLLLASALKPRRSTHTVLATDGLWIRRHDLLEFVRRTASDVTGVEKVEVRGSFRKVVIKGRVLSDVDKAAVGAATEAAVGRELAVLSKRPALAIAFSETAR</sequence>
<evidence type="ECO:0000313" key="4">
    <source>
        <dbReference type="Proteomes" id="UP001609175"/>
    </source>
</evidence>
<dbReference type="EMBL" id="JBIMSO010000071">
    <property type="protein sequence ID" value="MFH5211256.1"/>
    <property type="molecule type" value="Genomic_DNA"/>
</dbReference>
<proteinExistence type="predicted"/>
<name>A0ABW7JTB6_9NOCA</name>
<gene>
    <name evidence="3" type="ORF">ACHIPZ_24055</name>
</gene>
<evidence type="ECO:0000256" key="1">
    <source>
        <dbReference type="SAM" id="Phobius"/>
    </source>
</evidence>